<dbReference type="PROSITE" id="PS51352">
    <property type="entry name" value="THIOREDOXIN_2"/>
    <property type="match status" value="1"/>
</dbReference>
<gene>
    <name evidence="7" type="ORF">GCM10023150_18840</name>
</gene>
<keyword evidence="4" id="KW-1015">Disulfide bond</keyword>
<feature type="domain" description="Thioredoxin" evidence="6">
    <location>
        <begin position="30"/>
        <end position="172"/>
    </location>
</feature>
<comment type="similarity">
    <text evidence="2">Belongs to the thioredoxin family. DsbE subfamily.</text>
</comment>
<evidence type="ECO:0000259" key="6">
    <source>
        <dbReference type="PROSITE" id="PS51352"/>
    </source>
</evidence>
<dbReference type="InterPro" id="IPR036249">
    <property type="entry name" value="Thioredoxin-like_sf"/>
</dbReference>
<evidence type="ECO:0000256" key="3">
    <source>
        <dbReference type="ARBA" id="ARBA00022748"/>
    </source>
</evidence>
<evidence type="ECO:0000313" key="7">
    <source>
        <dbReference type="EMBL" id="GAA4351789.1"/>
    </source>
</evidence>
<keyword evidence="3" id="KW-0201">Cytochrome c-type biogenesis</keyword>
<evidence type="ECO:0000313" key="8">
    <source>
        <dbReference type="Proteomes" id="UP001501294"/>
    </source>
</evidence>
<dbReference type="NCBIfam" id="TIGR00385">
    <property type="entry name" value="dsbE"/>
    <property type="match status" value="1"/>
</dbReference>
<dbReference type="InterPro" id="IPR017937">
    <property type="entry name" value="Thioredoxin_CS"/>
</dbReference>
<evidence type="ECO:0000256" key="2">
    <source>
        <dbReference type="ARBA" id="ARBA00007758"/>
    </source>
</evidence>
<dbReference type="EMBL" id="BAABFU010000003">
    <property type="protein sequence ID" value="GAA4351789.1"/>
    <property type="molecule type" value="Genomic_DNA"/>
</dbReference>
<dbReference type="InterPro" id="IPR050553">
    <property type="entry name" value="Thioredoxin_ResA/DsbE_sf"/>
</dbReference>
<organism evidence="7 8">
    <name type="scientific">Kangiella taiwanensis</name>
    <dbReference type="NCBI Taxonomy" id="1079179"/>
    <lineage>
        <taxon>Bacteria</taxon>
        <taxon>Pseudomonadati</taxon>
        <taxon>Pseudomonadota</taxon>
        <taxon>Gammaproteobacteria</taxon>
        <taxon>Kangiellales</taxon>
        <taxon>Kangiellaceae</taxon>
        <taxon>Kangiella</taxon>
    </lineage>
</organism>
<sequence>MAIAPIITFIILVFFFWFALDKDPTKLNSNLIDKPVPEFKLPALENPEIVYTSDSLPDELFLLNVWGSWCGPCHIEHPYLMKFAQQYEVPIVGVNYKDKTLDGLEFIESKGNPYSMIIADQEGQFGIDLGVYGAPETFIVDAVGNIRFRYVGVIDDRVWETKIQPAVEAIQGKPLTQLVQEQTP</sequence>
<dbReference type="InterPro" id="IPR013766">
    <property type="entry name" value="Thioredoxin_domain"/>
</dbReference>
<keyword evidence="5" id="KW-0676">Redox-active center</keyword>
<name>A0ABP8I5H6_9GAMM</name>
<dbReference type="SUPFAM" id="SSF52833">
    <property type="entry name" value="Thioredoxin-like"/>
    <property type="match status" value="1"/>
</dbReference>
<dbReference type="PANTHER" id="PTHR42852">
    <property type="entry name" value="THIOL:DISULFIDE INTERCHANGE PROTEIN DSBE"/>
    <property type="match status" value="1"/>
</dbReference>
<dbReference type="InterPro" id="IPR004799">
    <property type="entry name" value="Periplasmic_diS_OxRdtase_DsbE"/>
</dbReference>
<dbReference type="Gene3D" id="3.40.30.10">
    <property type="entry name" value="Glutaredoxin"/>
    <property type="match status" value="1"/>
</dbReference>
<proteinExistence type="inferred from homology"/>
<comment type="subcellular location">
    <subcellularLocation>
        <location evidence="1">Cell inner membrane</location>
        <topology evidence="1">Single-pass membrane protein</topology>
        <orientation evidence="1">Periplasmic side</orientation>
    </subcellularLocation>
</comment>
<protein>
    <submittedName>
        <fullName evidence="7">DsbE family thiol:disulfide interchange protein</fullName>
    </submittedName>
</protein>
<accession>A0ABP8I5H6</accession>
<dbReference type="Pfam" id="PF08534">
    <property type="entry name" value="Redoxin"/>
    <property type="match status" value="1"/>
</dbReference>
<comment type="caution">
    <text evidence="7">The sequence shown here is derived from an EMBL/GenBank/DDBJ whole genome shotgun (WGS) entry which is preliminary data.</text>
</comment>
<dbReference type="Proteomes" id="UP001501294">
    <property type="component" value="Unassembled WGS sequence"/>
</dbReference>
<dbReference type="PANTHER" id="PTHR42852:SF6">
    <property type="entry name" value="THIOL:DISULFIDE INTERCHANGE PROTEIN DSBE"/>
    <property type="match status" value="1"/>
</dbReference>
<reference evidence="8" key="1">
    <citation type="journal article" date="2019" name="Int. J. Syst. Evol. Microbiol.">
        <title>The Global Catalogue of Microorganisms (GCM) 10K type strain sequencing project: providing services to taxonomists for standard genome sequencing and annotation.</title>
        <authorList>
            <consortium name="The Broad Institute Genomics Platform"/>
            <consortium name="The Broad Institute Genome Sequencing Center for Infectious Disease"/>
            <person name="Wu L."/>
            <person name="Ma J."/>
        </authorList>
    </citation>
    <scope>NUCLEOTIDE SEQUENCE [LARGE SCALE GENOMIC DNA]</scope>
    <source>
        <strain evidence="8">JCM 17727</strain>
    </source>
</reference>
<evidence type="ECO:0000256" key="5">
    <source>
        <dbReference type="ARBA" id="ARBA00023284"/>
    </source>
</evidence>
<dbReference type="PROSITE" id="PS00194">
    <property type="entry name" value="THIOREDOXIN_1"/>
    <property type="match status" value="1"/>
</dbReference>
<dbReference type="CDD" id="cd03010">
    <property type="entry name" value="TlpA_like_DsbE"/>
    <property type="match status" value="1"/>
</dbReference>
<keyword evidence="8" id="KW-1185">Reference proteome</keyword>
<evidence type="ECO:0000256" key="1">
    <source>
        <dbReference type="ARBA" id="ARBA00004383"/>
    </source>
</evidence>
<dbReference type="InterPro" id="IPR013740">
    <property type="entry name" value="Redoxin"/>
</dbReference>
<evidence type="ECO:0000256" key="4">
    <source>
        <dbReference type="ARBA" id="ARBA00023157"/>
    </source>
</evidence>